<dbReference type="RefSeq" id="WP_346053249.1">
    <property type="nucleotide sequence ID" value="NZ_JAYGII010000053.1"/>
</dbReference>
<comment type="caution">
    <text evidence="1">The sequence shown here is derived from an EMBL/GenBank/DDBJ whole genome shotgun (WGS) entry which is preliminary data.</text>
</comment>
<dbReference type="Proteomes" id="UP001302316">
    <property type="component" value="Unassembled WGS sequence"/>
</dbReference>
<dbReference type="AlphaFoldDB" id="A0AAP6JHC5"/>
<accession>A0AAP6JHC5</accession>
<keyword evidence="2" id="KW-1185">Reference proteome</keyword>
<name>A0AAP6JHC5_9GAMM</name>
<protein>
    <submittedName>
        <fullName evidence="1">DUF3800 domain-containing protein</fullName>
    </submittedName>
</protein>
<gene>
    <name evidence="1" type="ORF">VCB98_13065</name>
</gene>
<evidence type="ECO:0000313" key="2">
    <source>
        <dbReference type="Proteomes" id="UP001302316"/>
    </source>
</evidence>
<dbReference type="EMBL" id="JAYGII010000053">
    <property type="protein sequence ID" value="MEA5446751.1"/>
    <property type="molecule type" value="Genomic_DNA"/>
</dbReference>
<dbReference type="Pfam" id="PF12686">
    <property type="entry name" value="DUF3800"/>
    <property type="match status" value="1"/>
</dbReference>
<evidence type="ECO:0000313" key="1">
    <source>
        <dbReference type="EMBL" id="MEA5446751.1"/>
    </source>
</evidence>
<organism evidence="1 2">
    <name type="scientific">Natronospira elongata</name>
    <dbReference type="NCBI Taxonomy" id="3110268"/>
    <lineage>
        <taxon>Bacteria</taxon>
        <taxon>Pseudomonadati</taxon>
        <taxon>Pseudomonadota</taxon>
        <taxon>Gammaproteobacteria</taxon>
        <taxon>Natronospirales</taxon>
        <taxon>Natronospiraceae</taxon>
        <taxon>Natronospira</taxon>
    </lineage>
</organism>
<dbReference type="InterPro" id="IPR024524">
    <property type="entry name" value="DUF3800"/>
</dbReference>
<reference evidence="1 2" key="1">
    <citation type="submission" date="2023-12" db="EMBL/GenBank/DDBJ databases">
        <title>Whole-genome sequencing of halo(alkali)philic microorganisms from hypersaline lakes.</title>
        <authorList>
            <person name="Sorokin D.Y."/>
            <person name="Merkel A.Y."/>
            <person name="Messina E."/>
            <person name="Yakimov M."/>
        </authorList>
    </citation>
    <scope>NUCLEOTIDE SEQUENCE [LARGE SCALE GENOMIC DNA]</scope>
    <source>
        <strain evidence="1 2">AB-CW1</strain>
    </source>
</reference>
<sequence>MKFDVYCDESHPDLLGSQHPQGQFMVIGGLWLPTSEREAFKAEIHQLRDRHRIGGEFKWQKVSPSREVFYRQLVEWFQGKGDQLRFRCIAVDHSQVDLKLYHEDDQELGFYKFYYQLLHHWILDFNEYNIFVDFKSNRRRDRLHVLRRCLDYSNLSSEVNEVQAVRSEESVLIQMADVLTGMAAYRLNDRVREGSAKSQVLRHYEELFGQQVGPTFKGEEKFNVFRIDLAGGW</sequence>
<proteinExistence type="predicted"/>